<keyword evidence="3 5" id="KW-1133">Transmembrane helix</keyword>
<dbReference type="Pfam" id="PF00335">
    <property type="entry name" value="Tetraspanin"/>
    <property type="match status" value="1"/>
</dbReference>
<dbReference type="InterPro" id="IPR018499">
    <property type="entry name" value="Tetraspanin/Peripherin"/>
</dbReference>
<dbReference type="EMBL" id="KB097222">
    <property type="protein sequence ID" value="ESN98033.1"/>
    <property type="molecule type" value="Genomic_DNA"/>
</dbReference>
<keyword evidence="2 5" id="KW-0812">Transmembrane</keyword>
<keyword evidence="4 5" id="KW-0472">Membrane</keyword>
<accession>T1FBF1</accession>
<dbReference type="OrthoDB" id="9836210at2759"/>
<evidence type="ECO:0000256" key="1">
    <source>
        <dbReference type="ARBA" id="ARBA00004141"/>
    </source>
</evidence>
<evidence type="ECO:0000313" key="7">
    <source>
        <dbReference type="EnsemblMetazoa" id="HelroP177261"/>
    </source>
</evidence>
<evidence type="ECO:0000313" key="6">
    <source>
        <dbReference type="EMBL" id="ESN98033.1"/>
    </source>
</evidence>
<dbReference type="EnsemblMetazoa" id="HelroT177261">
    <property type="protein sequence ID" value="HelroP177261"/>
    <property type="gene ID" value="HelroG177261"/>
</dbReference>
<dbReference type="KEGG" id="hro:HELRODRAFT_177261"/>
<evidence type="ECO:0000256" key="2">
    <source>
        <dbReference type="ARBA" id="ARBA00022692"/>
    </source>
</evidence>
<dbReference type="Proteomes" id="UP000015101">
    <property type="component" value="Unassembled WGS sequence"/>
</dbReference>
<evidence type="ECO:0000256" key="3">
    <source>
        <dbReference type="ARBA" id="ARBA00022989"/>
    </source>
</evidence>
<dbReference type="Gene3D" id="1.10.1450.10">
    <property type="entry name" value="Tetraspanin"/>
    <property type="match status" value="1"/>
</dbReference>
<dbReference type="CTD" id="20206150"/>
<reference evidence="8" key="1">
    <citation type="submission" date="2012-12" db="EMBL/GenBank/DDBJ databases">
        <authorList>
            <person name="Hellsten U."/>
            <person name="Grimwood J."/>
            <person name="Chapman J.A."/>
            <person name="Shapiro H."/>
            <person name="Aerts A."/>
            <person name="Otillar R.P."/>
            <person name="Terry A.Y."/>
            <person name="Boore J.L."/>
            <person name="Simakov O."/>
            <person name="Marletaz F."/>
            <person name="Cho S.-J."/>
            <person name="Edsinger-Gonzales E."/>
            <person name="Havlak P."/>
            <person name="Kuo D.-H."/>
            <person name="Larsson T."/>
            <person name="Lv J."/>
            <person name="Arendt D."/>
            <person name="Savage R."/>
            <person name="Osoegawa K."/>
            <person name="de Jong P."/>
            <person name="Lindberg D.R."/>
            <person name="Seaver E.C."/>
            <person name="Weisblat D.A."/>
            <person name="Putnam N.H."/>
            <person name="Grigoriev I.V."/>
            <person name="Rokhsar D.S."/>
        </authorList>
    </citation>
    <scope>NUCLEOTIDE SEQUENCE</scope>
</reference>
<dbReference type="eggNOG" id="KOG3882">
    <property type="taxonomic scope" value="Eukaryota"/>
</dbReference>
<dbReference type="FunFam" id="1.10.1450.10:FF:000061">
    <property type="entry name" value="KRR1 small subunit processome component homolog-like protein"/>
    <property type="match status" value="1"/>
</dbReference>
<sequence length="327" mass="38702">MAKRLLKFWMSEQARQTILWVIMSTCLINICTFLVLLVKGILLFYYFGMVLDLMKNINMKYVTQLMIYGEFLSCWMNTYITNRKAGNVLMYLFHFICIGLFIFSGMIHSYSIAYNRIMNATLQTTLREYLSLPNTKEKFDNLQQYFECCGVKRPNDWFKEKWIVDPYKEKKWDRQRVPFSCCDPLSPRPCQMTNVYETSENYNPKKDLTIFDKGCLDVFSQQYWAFIFWGLSFPLCVLYGSLFIMLIGLRYVSTSTYEAIKLGYAGLDSYGYLLGVGVYAEDIEQNIPKSVLEKQSKRLGKRAQDKKDLKDWINKWDLVLGYNYHFY</sequence>
<dbReference type="RefSeq" id="XP_009023733.1">
    <property type="nucleotide sequence ID" value="XM_009025485.1"/>
</dbReference>
<feature type="transmembrane region" description="Helical" evidence="5">
    <location>
        <begin position="59"/>
        <end position="76"/>
    </location>
</feature>
<dbReference type="AlphaFoldDB" id="T1FBF1"/>
<reference evidence="6 8" key="2">
    <citation type="journal article" date="2013" name="Nature">
        <title>Insights into bilaterian evolution from three spiralian genomes.</title>
        <authorList>
            <person name="Simakov O."/>
            <person name="Marletaz F."/>
            <person name="Cho S.J."/>
            <person name="Edsinger-Gonzales E."/>
            <person name="Havlak P."/>
            <person name="Hellsten U."/>
            <person name="Kuo D.H."/>
            <person name="Larsson T."/>
            <person name="Lv J."/>
            <person name="Arendt D."/>
            <person name="Savage R."/>
            <person name="Osoegawa K."/>
            <person name="de Jong P."/>
            <person name="Grimwood J."/>
            <person name="Chapman J.A."/>
            <person name="Shapiro H."/>
            <person name="Aerts A."/>
            <person name="Otillar R.P."/>
            <person name="Terry A.Y."/>
            <person name="Boore J.L."/>
            <person name="Grigoriev I.V."/>
            <person name="Lindberg D.R."/>
            <person name="Seaver E.C."/>
            <person name="Weisblat D.A."/>
            <person name="Putnam N.H."/>
            <person name="Rokhsar D.S."/>
        </authorList>
    </citation>
    <scope>NUCLEOTIDE SEQUENCE</scope>
</reference>
<dbReference type="InterPro" id="IPR008952">
    <property type="entry name" value="Tetraspanin_EC2_sf"/>
</dbReference>
<dbReference type="HOGENOM" id="CLU_850664_0_0_1"/>
<dbReference type="GeneID" id="20206150"/>
<feature type="transmembrane region" description="Helical" evidence="5">
    <location>
        <begin position="88"/>
        <end position="110"/>
    </location>
</feature>
<dbReference type="GO" id="GO:0005886">
    <property type="term" value="C:plasma membrane"/>
    <property type="evidence" value="ECO:0000318"/>
    <property type="project" value="GO_Central"/>
</dbReference>
<proteinExistence type="predicted"/>
<evidence type="ECO:0000256" key="4">
    <source>
        <dbReference type="ARBA" id="ARBA00023136"/>
    </source>
</evidence>
<feature type="transmembrane region" description="Helical" evidence="5">
    <location>
        <begin position="226"/>
        <end position="252"/>
    </location>
</feature>
<organism evidence="7 8">
    <name type="scientific">Helobdella robusta</name>
    <name type="common">Californian leech</name>
    <dbReference type="NCBI Taxonomy" id="6412"/>
    <lineage>
        <taxon>Eukaryota</taxon>
        <taxon>Metazoa</taxon>
        <taxon>Spiralia</taxon>
        <taxon>Lophotrochozoa</taxon>
        <taxon>Annelida</taxon>
        <taxon>Clitellata</taxon>
        <taxon>Hirudinea</taxon>
        <taxon>Rhynchobdellida</taxon>
        <taxon>Glossiphoniidae</taxon>
        <taxon>Helobdella</taxon>
    </lineage>
</organism>
<dbReference type="SUPFAM" id="SSF48652">
    <property type="entry name" value="Tetraspanin"/>
    <property type="match status" value="1"/>
</dbReference>
<comment type="subcellular location">
    <subcellularLocation>
        <location evidence="1">Membrane</location>
        <topology evidence="1">Multi-pass membrane protein</topology>
    </subcellularLocation>
</comment>
<dbReference type="EMBL" id="AMQM01005983">
    <property type="status" value="NOT_ANNOTATED_CDS"/>
    <property type="molecule type" value="Genomic_DNA"/>
</dbReference>
<reference evidence="7" key="3">
    <citation type="submission" date="2015-06" db="UniProtKB">
        <authorList>
            <consortium name="EnsemblMetazoa"/>
        </authorList>
    </citation>
    <scope>IDENTIFICATION</scope>
</reference>
<evidence type="ECO:0000256" key="5">
    <source>
        <dbReference type="SAM" id="Phobius"/>
    </source>
</evidence>
<evidence type="ECO:0008006" key="9">
    <source>
        <dbReference type="Google" id="ProtNLM"/>
    </source>
</evidence>
<dbReference type="OMA" id="YRDWFQV"/>
<evidence type="ECO:0000313" key="8">
    <source>
        <dbReference type="Proteomes" id="UP000015101"/>
    </source>
</evidence>
<name>T1FBF1_HELRO</name>
<keyword evidence="8" id="KW-1185">Reference proteome</keyword>
<feature type="transmembrane region" description="Helical" evidence="5">
    <location>
        <begin position="20"/>
        <end position="47"/>
    </location>
</feature>
<gene>
    <name evidence="7" type="primary">20206150</name>
    <name evidence="6" type="ORF">HELRODRAFT_177261</name>
</gene>
<dbReference type="InParanoid" id="T1FBF1"/>
<protein>
    <recommendedName>
        <fullName evidence="9">Tetraspanin</fullName>
    </recommendedName>
</protein>